<comment type="caution">
    <text evidence="1">The sequence shown here is derived from an EMBL/GenBank/DDBJ whole genome shotgun (WGS) entry which is preliminary data.</text>
</comment>
<accession>G1WGG4</accession>
<proteinExistence type="predicted"/>
<protein>
    <submittedName>
        <fullName evidence="1">Uncharacterized protein</fullName>
    </submittedName>
</protein>
<evidence type="ECO:0000313" key="2">
    <source>
        <dbReference type="Proteomes" id="UP000004830"/>
    </source>
</evidence>
<gene>
    <name evidence="1" type="ORF">HMPREF9452_00427</name>
</gene>
<dbReference type="RefSeq" id="WP_009140463.1">
    <property type="nucleotide sequence ID" value="NZ_JH126467.1"/>
</dbReference>
<dbReference type="PATRIC" id="fig|742742.3.peg.410"/>
<name>G1WGG4_9ACTN</name>
<dbReference type="AlphaFoldDB" id="G1WGG4"/>
<dbReference type="HOGENOM" id="CLU_2368000_0_0_11"/>
<keyword evidence="2" id="KW-1185">Reference proteome</keyword>
<evidence type="ECO:0000313" key="1">
    <source>
        <dbReference type="EMBL" id="EGX67415.1"/>
    </source>
</evidence>
<dbReference type="GeneID" id="62758202"/>
<organism evidence="1 2">
    <name type="scientific">Collinsella tanakaei YIT 12063</name>
    <dbReference type="NCBI Taxonomy" id="742742"/>
    <lineage>
        <taxon>Bacteria</taxon>
        <taxon>Bacillati</taxon>
        <taxon>Actinomycetota</taxon>
        <taxon>Coriobacteriia</taxon>
        <taxon>Coriobacteriales</taxon>
        <taxon>Coriobacteriaceae</taxon>
        <taxon>Collinsella</taxon>
    </lineage>
</organism>
<dbReference type="STRING" id="742742.HMPREF9452_00427"/>
<reference evidence="1 2" key="1">
    <citation type="submission" date="2011-06" db="EMBL/GenBank/DDBJ databases">
        <title>The Genome Sequence of Collinsella tanakaei YIT 12063.</title>
        <authorList>
            <consortium name="The Broad Institute Genome Sequencing Platform"/>
            <person name="Earl A."/>
            <person name="Ward D."/>
            <person name="Feldgarden M."/>
            <person name="Gevers D."/>
            <person name="Morotomi M."/>
            <person name="Young S.K."/>
            <person name="Zeng Q."/>
            <person name="Gargeya S."/>
            <person name="Fitzgerald M."/>
            <person name="Haas B."/>
            <person name="Abouelleil A."/>
            <person name="Alvarado L."/>
            <person name="Arachchi H.M."/>
            <person name="Berlin A."/>
            <person name="Brown A."/>
            <person name="Chapman S.B."/>
            <person name="Chen Z."/>
            <person name="Dunbar C."/>
            <person name="Freedman E."/>
            <person name="Gearin G."/>
            <person name="Gellesch M."/>
            <person name="Goldberg J."/>
            <person name="Griggs A."/>
            <person name="Gujja S."/>
            <person name="Heiman D."/>
            <person name="Howarth C."/>
            <person name="Larson L."/>
            <person name="Lui A."/>
            <person name="MacDonald P.J.P."/>
            <person name="Mehta T."/>
            <person name="Montmayeur A."/>
            <person name="Murphy C."/>
            <person name="Neiman D."/>
            <person name="Pearson M."/>
            <person name="Priest M."/>
            <person name="Roberts A."/>
            <person name="Saif S."/>
            <person name="Shea T."/>
            <person name="Shenoy N."/>
            <person name="Sisk P."/>
            <person name="Stolte C."/>
            <person name="Sykes S."/>
            <person name="Wortman J."/>
            <person name="Nusbaum C."/>
            <person name="Birren B."/>
        </authorList>
    </citation>
    <scope>NUCLEOTIDE SEQUENCE [LARGE SCALE GENOMIC DNA]</scope>
    <source>
        <strain evidence="1 2">YIT 12063</strain>
    </source>
</reference>
<sequence length="95" mass="10910">MRIGNYEFHPANQWCYQMYKVMPEGWDGKKKTKTASDGRRLLTIDCYPNDLAAAIRRAIEFNESDQVAIGADESELLDAIIAMHEQVMELTKEVE</sequence>
<dbReference type="Proteomes" id="UP000004830">
    <property type="component" value="Unassembled WGS sequence"/>
</dbReference>
<dbReference type="EMBL" id="ADLS01000006">
    <property type="protein sequence ID" value="EGX67415.1"/>
    <property type="molecule type" value="Genomic_DNA"/>
</dbReference>